<proteinExistence type="inferred from homology"/>
<feature type="transmembrane region" description="Helical" evidence="5">
    <location>
        <begin position="75"/>
        <end position="94"/>
    </location>
</feature>
<keyword evidence="5" id="KW-1003">Cell membrane</keyword>
<evidence type="ECO:0000256" key="5">
    <source>
        <dbReference type="RuleBase" id="RU363041"/>
    </source>
</evidence>
<evidence type="ECO:0000256" key="3">
    <source>
        <dbReference type="ARBA" id="ARBA00022989"/>
    </source>
</evidence>
<name>A0A1M6X810_9BRAD</name>
<dbReference type="PANTHER" id="PTHR43701:SF2">
    <property type="entry name" value="MEMBRANE TRANSPORTER PROTEIN YJNA-RELATED"/>
    <property type="match status" value="1"/>
</dbReference>
<dbReference type="InterPro" id="IPR051598">
    <property type="entry name" value="TSUP/Inactive_protease-like"/>
</dbReference>
<feature type="transmembrane region" description="Helical" evidence="5">
    <location>
        <begin position="7"/>
        <end position="28"/>
    </location>
</feature>
<feature type="transmembrane region" description="Helical" evidence="5">
    <location>
        <begin position="242"/>
        <end position="260"/>
    </location>
</feature>
<evidence type="ECO:0000313" key="7">
    <source>
        <dbReference type="Proteomes" id="UP000183208"/>
    </source>
</evidence>
<feature type="transmembrane region" description="Helical" evidence="5">
    <location>
        <begin position="214"/>
        <end position="235"/>
    </location>
</feature>
<keyword evidence="4 5" id="KW-0472">Membrane</keyword>
<dbReference type="Pfam" id="PF01925">
    <property type="entry name" value="TauE"/>
    <property type="match status" value="1"/>
</dbReference>
<evidence type="ECO:0000256" key="1">
    <source>
        <dbReference type="ARBA" id="ARBA00004141"/>
    </source>
</evidence>
<accession>A0A1M6X810</accession>
<comment type="similarity">
    <text evidence="5">Belongs to the 4-toluene sulfonate uptake permease (TSUP) (TC 2.A.102) family.</text>
</comment>
<evidence type="ECO:0000313" key="6">
    <source>
        <dbReference type="EMBL" id="SEC94842.1"/>
    </source>
</evidence>
<keyword evidence="3 5" id="KW-1133">Transmembrane helix</keyword>
<dbReference type="Proteomes" id="UP000183208">
    <property type="component" value="Unassembled WGS sequence"/>
</dbReference>
<feature type="transmembrane region" description="Helical" evidence="5">
    <location>
        <begin position="106"/>
        <end position="125"/>
    </location>
</feature>
<protein>
    <recommendedName>
        <fullName evidence="5">Probable membrane transporter protein</fullName>
    </recommendedName>
</protein>
<evidence type="ECO:0000256" key="2">
    <source>
        <dbReference type="ARBA" id="ARBA00022692"/>
    </source>
</evidence>
<dbReference type="PANTHER" id="PTHR43701">
    <property type="entry name" value="MEMBRANE TRANSPORTER PROTEIN MJ0441-RELATED"/>
    <property type="match status" value="1"/>
</dbReference>
<keyword evidence="2 5" id="KW-0812">Transmembrane</keyword>
<comment type="subcellular location">
    <subcellularLocation>
        <location evidence="5">Cell membrane</location>
        <topology evidence="5">Multi-pass membrane protein</topology>
    </subcellularLocation>
    <subcellularLocation>
        <location evidence="1">Membrane</location>
        <topology evidence="1">Multi-pass membrane protein</topology>
    </subcellularLocation>
</comment>
<dbReference type="AlphaFoldDB" id="A0A1M6X810"/>
<evidence type="ECO:0000256" key="4">
    <source>
        <dbReference type="ARBA" id="ARBA00023136"/>
    </source>
</evidence>
<dbReference type="EMBL" id="FNTI01000001">
    <property type="protein sequence ID" value="SEC94842.1"/>
    <property type="molecule type" value="Genomic_DNA"/>
</dbReference>
<reference evidence="6 7" key="1">
    <citation type="submission" date="2016-10" db="EMBL/GenBank/DDBJ databases">
        <authorList>
            <person name="de Groot N.N."/>
        </authorList>
    </citation>
    <scope>NUCLEOTIDE SEQUENCE [LARGE SCALE GENOMIC DNA]</scope>
    <source>
        <strain evidence="6 7">GAS522</strain>
    </source>
</reference>
<feature type="transmembrane region" description="Helical" evidence="5">
    <location>
        <begin position="34"/>
        <end position="54"/>
    </location>
</feature>
<dbReference type="GO" id="GO:0005886">
    <property type="term" value="C:plasma membrane"/>
    <property type="evidence" value="ECO:0007669"/>
    <property type="project" value="UniProtKB-SubCell"/>
</dbReference>
<organism evidence="6 7">
    <name type="scientific">Bradyrhizobium lablabi</name>
    <dbReference type="NCBI Taxonomy" id="722472"/>
    <lineage>
        <taxon>Bacteria</taxon>
        <taxon>Pseudomonadati</taxon>
        <taxon>Pseudomonadota</taxon>
        <taxon>Alphaproteobacteria</taxon>
        <taxon>Hyphomicrobiales</taxon>
        <taxon>Nitrobacteraceae</taxon>
        <taxon>Bradyrhizobium</taxon>
    </lineage>
</organism>
<dbReference type="InterPro" id="IPR002781">
    <property type="entry name" value="TM_pro_TauE-like"/>
</dbReference>
<feature type="transmembrane region" description="Helical" evidence="5">
    <location>
        <begin position="146"/>
        <end position="179"/>
    </location>
</feature>
<sequence>MLDMIDPLYVASGFGVGVLVGMTGVGGGSLMTPLLILLFGIHPTTAVGTDLLYAAATKTGGSLVHGWARSIHWPAVIRLASGSIPASILTLVAMSQLELNGASERSLVNLVLCFALLLTAISLIFRKTIMDRYRQRLEQLDDVTTARATVIVGVALGVLVSISSVGAGAVGVTALLLLYPRLPMASIVGSDIAHAVPLTLIAGIGHWALGAIDWPLMGVLLIGSLPGIVIGSYCAVRVPEKVLRVALASVLILVAGKLASGELNLSPESMMAFARSAAH</sequence>
<gene>
    <name evidence="6" type="ORF">SAMN05444171_2656</name>
</gene>